<dbReference type="AlphaFoldDB" id="A0A6L5C0P3"/>
<accession>A0A6L5C0P3</accession>
<comment type="caution">
    <text evidence="1">The sequence shown here is derived from an EMBL/GenBank/DDBJ whole genome shotgun (WGS) entry which is preliminary data.</text>
</comment>
<proteinExistence type="predicted"/>
<protein>
    <recommendedName>
        <fullName evidence="3">Lysis protein</fullName>
    </recommendedName>
</protein>
<evidence type="ECO:0008006" key="3">
    <source>
        <dbReference type="Google" id="ProtNLM"/>
    </source>
</evidence>
<dbReference type="EMBL" id="JAAAXX010000001">
    <property type="protein sequence ID" value="KAF2393147.1"/>
    <property type="molecule type" value="Genomic_DNA"/>
</dbReference>
<name>A0A6L5C0P3_9PSED</name>
<dbReference type="GO" id="GO:0044659">
    <property type="term" value="P:viral release from host cell by cytolysis"/>
    <property type="evidence" value="ECO:0007669"/>
    <property type="project" value="InterPro"/>
</dbReference>
<organism evidence="1 2">
    <name type="scientific">Pseudomonas frederiksbergensis</name>
    <dbReference type="NCBI Taxonomy" id="104087"/>
    <lineage>
        <taxon>Bacteria</taxon>
        <taxon>Pseudomonadati</taxon>
        <taxon>Pseudomonadota</taxon>
        <taxon>Gammaproteobacteria</taxon>
        <taxon>Pseudomonadales</taxon>
        <taxon>Pseudomonadaceae</taxon>
        <taxon>Pseudomonas</taxon>
    </lineage>
</organism>
<gene>
    <name evidence="1" type="ORF">FX983_01108</name>
</gene>
<evidence type="ECO:0000313" key="1">
    <source>
        <dbReference type="EMBL" id="KAF2393147.1"/>
    </source>
</evidence>
<reference evidence="1 2" key="1">
    <citation type="submission" date="2019-12" db="EMBL/GenBank/DDBJ databases">
        <title>Endophytic bacteria associated with Panax ginseng seedlings.</title>
        <authorList>
            <person name="Park J.M."/>
            <person name="Shin R."/>
            <person name="Jo S.H."/>
        </authorList>
    </citation>
    <scope>NUCLEOTIDE SEQUENCE [LARGE SCALE GENOMIC DNA]</scope>
    <source>
        <strain evidence="1 2">PgKB32</strain>
    </source>
</reference>
<evidence type="ECO:0000313" key="2">
    <source>
        <dbReference type="Proteomes" id="UP000475265"/>
    </source>
</evidence>
<dbReference type="Proteomes" id="UP000475265">
    <property type="component" value="Unassembled WGS sequence"/>
</dbReference>
<sequence>MTLSPLRLALFLLVVGLLTWCAFEYQGKQLDVARADLAGVTADLHTEREAARLAGEQLAARDQLDTQHTQELNSARSQINALQLAVADGRSRLRIRATCPASGSVSATAEAAGLADAGSAELAADARSDYFTLRDQLALSRQMILGLQDYIRQVVQRTPAQP</sequence>
<dbReference type="Pfam" id="PF03245">
    <property type="entry name" value="Phage_lysis"/>
    <property type="match status" value="1"/>
</dbReference>
<dbReference type="RefSeq" id="WP_163908798.1">
    <property type="nucleotide sequence ID" value="NZ_JAAAXX010000001.1"/>
</dbReference>
<dbReference type="InterPro" id="IPR004929">
    <property type="entry name" value="I-spanin"/>
</dbReference>